<dbReference type="InterPro" id="IPR050523">
    <property type="entry name" value="AKR_Detox_Biosynth"/>
</dbReference>
<dbReference type="PANTHER" id="PTHR43364">
    <property type="entry name" value="NADH-SPECIFIC METHYLGLYOXAL REDUCTASE-RELATED"/>
    <property type="match status" value="1"/>
</dbReference>
<gene>
    <name evidence="3" type="ORF">ACFOUW_07430</name>
</gene>
<proteinExistence type="predicted"/>
<dbReference type="GO" id="GO:0016491">
    <property type="term" value="F:oxidoreductase activity"/>
    <property type="evidence" value="ECO:0007669"/>
    <property type="project" value="UniProtKB-KW"/>
</dbReference>
<organism evidence="3 4">
    <name type="scientific">Tenggerimyces flavus</name>
    <dbReference type="NCBI Taxonomy" id="1708749"/>
    <lineage>
        <taxon>Bacteria</taxon>
        <taxon>Bacillati</taxon>
        <taxon>Actinomycetota</taxon>
        <taxon>Actinomycetes</taxon>
        <taxon>Propionibacteriales</taxon>
        <taxon>Nocardioidaceae</taxon>
        <taxon>Tenggerimyces</taxon>
    </lineage>
</organism>
<dbReference type="Gene3D" id="3.20.20.100">
    <property type="entry name" value="NADP-dependent oxidoreductase domain"/>
    <property type="match status" value="1"/>
</dbReference>
<keyword evidence="4" id="KW-1185">Reference proteome</keyword>
<dbReference type="CDD" id="cd19086">
    <property type="entry name" value="AKR_AKR11C1"/>
    <property type="match status" value="1"/>
</dbReference>
<feature type="domain" description="NADP-dependent oxidoreductase" evidence="2">
    <location>
        <begin position="4"/>
        <end position="303"/>
    </location>
</feature>
<evidence type="ECO:0000313" key="4">
    <source>
        <dbReference type="Proteomes" id="UP001595699"/>
    </source>
</evidence>
<dbReference type="InterPro" id="IPR023210">
    <property type="entry name" value="NADP_OxRdtase_dom"/>
</dbReference>
<accession>A0ABV7Y8F5</accession>
<dbReference type="SUPFAM" id="SSF51430">
    <property type="entry name" value="NAD(P)-linked oxidoreductase"/>
    <property type="match status" value="1"/>
</dbReference>
<dbReference type="InterPro" id="IPR036812">
    <property type="entry name" value="NAD(P)_OxRdtase_dom_sf"/>
</dbReference>
<dbReference type="Pfam" id="PF00248">
    <property type="entry name" value="Aldo_ket_red"/>
    <property type="match status" value="1"/>
</dbReference>
<reference evidence="4" key="1">
    <citation type="journal article" date="2019" name="Int. J. Syst. Evol. Microbiol.">
        <title>The Global Catalogue of Microorganisms (GCM) 10K type strain sequencing project: providing services to taxonomists for standard genome sequencing and annotation.</title>
        <authorList>
            <consortium name="The Broad Institute Genomics Platform"/>
            <consortium name="The Broad Institute Genome Sequencing Center for Infectious Disease"/>
            <person name="Wu L."/>
            <person name="Ma J."/>
        </authorList>
    </citation>
    <scope>NUCLEOTIDE SEQUENCE [LARGE SCALE GENOMIC DNA]</scope>
    <source>
        <strain evidence="4">CGMCC 4.7241</strain>
    </source>
</reference>
<keyword evidence="1 3" id="KW-0560">Oxidoreductase</keyword>
<evidence type="ECO:0000256" key="1">
    <source>
        <dbReference type="ARBA" id="ARBA00023002"/>
    </source>
</evidence>
<dbReference type="EMBL" id="JBHRZH010000006">
    <property type="protein sequence ID" value="MFC3760664.1"/>
    <property type="molecule type" value="Genomic_DNA"/>
</dbReference>
<comment type="caution">
    <text evidence="3">The sequence shown here is derived from an EMBL/GenBank/DDBJ whole genome shotgun (WGS) entry which is preliminary data.</text>
</comment>
<dbReference type="EC" id="1.1.1.-" evidence="3"/>
<name>A0ABV7Y8F5_9ACTN</name>
<dbReference type="PANTHER" id="PTHR43364:SF4">
    <property type="entry name" value="NAD(P)-LINKED OXIDOREDUCTASE SUPERFAMILY PROTEIN"/>
    <property type="match status" value="1"/>
</dbReference>
<protein>
    <submittedName>
        <fullName evidence="3">Aldo/keto reductase</fullName>
        <ecNumber evidence="3">1.1.1.-</ecNumber>
    </submittedName>
</protein>
<evidence type="ECO:0000313" key="3">
    <source>
        <dbReference type="EMBL" id="MFC3760664.1"/>
    </source>
</evidence>
<dbReference type="Proteomes" id="UP001595699">
    <property type="component" value="Unassembled WGS sequence"/>
</dbReference>
<sequence length="306" mass="32823">MSAIGFGAWAIGGPLSRDGSPIGWGVVDDDESVAAIHAALDEGVTFFDTADVYGAGHSERVVARALSGRRDEVVIATKFGVLFDEETRESTGRDADPAYVRQACEASLRRLETDRIDLLQFHIGDYDLAKAEDVRATLEDLVAEGKIRSYGWSTDDTDRAEAWAPHEHCSAIQQAFNVLNGNADTLAVCEKYGVASVVRGPLAMGLLSGKMNQDTTFAADDIRSGWNLSGSDDERLAKVERLRDVLTVDGRTLAQGALAWLLARSPAFVPIPGIRTVAQAKENAGALQHGPLSEQQLADVEAALGR</sequence>
<dbReference type="RefSeq" id="WP_307782321.1">
    <property type="nucleotide sequence ID" value="NZ_JAFBCM010000001.1"/>
</dbReference>
<evidence type="ECO:0000259" key="2">
    <source>
        <dbReference type="Pfam" id="PF00248"/>
    </source>
</evidence>